<evidence type="ECO:0000313" key="1">
    <source>
        <dbReference type="EMBL" id="KAG7354105.1"/>
    </source>
</evidence>
<dbReference type="EMBL" id="JAGRRH010000016">
    <property type="protein sequence ID" value="KAG7354105.1"/>
    <property type="molecule type" value="Genomic_DNA"/>
</dbReference>
<gene>
    <name evidence="1" type="ORF">IV203_003461</name>
</gene>
<dbReference type="Proteomes" id="UP000693970">
    <property type="component" value="Unassembled WGS sequence"/>
</dbReference>
<dbReference type="AlphaFoldDB" id="A0A9K3L3F4"/>
<keyword evidence="2" id="KW-1185">Reference proteome</keyword>
<reference evidence="1" key="2">
    <citation type="submission" date="2021-04" db="EMBL/GenBank/DDBJ databases">
        <authorList>
            <person name="Podell S."/>
        </authorList>
    </citation>
    <scope>NUCLEOTIDE SEQUENCE</scope>
    <source>
        <strain evidence="1">Hildebrandi</strain>
    </source>
</reference>
<proteinExistence type="predicted"/>
<protein>
    <submittedName>
        <fullName evidence="1">Uncharacterized protein</fullName>
    </submittedName>
</protein>
<accession>A0A9K3L3F4</accession>
<sequence length="149" mass="16335">MTHHCPGCLFGKNHARVDILDDPLEGLHACKSYAAWIGVGTSSFSTAVTKALEGHIIALRGTLSRTDGAFKLVGRYWGAVFDTMRTHRDAVKLMGDLQSPANKAAVIWAVFQCHRVMNDFIGLEFEGHPAIVKEIPPFSMAERVDPSEV</sequence>
<name>A0A9K3L3F4_9STRA</name>
<reference evidence="1" key="1">
    <citation type="journal article" date="2021" name="Sci. Rep.">
        <title>Diploid genomic architecture of Nitzschia inconspicua, an elite biomass production diatom.</title>
        <authorList>
            <person name="Oliver A."/>
            <person name="Podell S."/>
            <person name="Pinowska A."/>
            <person name="Traller J.C."/>
            <person name="Smith S.R."/>
            <person name="McClure R."/>
            <person name="Beliaev A."/>
            <person name="Bohutskyi P."/>
            <person name="Hill E.A."/>
            <person name="Rabines A."/>
            <person name="Zheng H."/>
            <person name="Allen L.Z."/>
            <person name="Kuo A."/>
            <person name="Grigoriev I.V."/>
            <person name="Allen A.E."/>
            <person name="Hazlebeck D."/>
            <person name="Allen E.E."/>
        </authorList>
    </citation>
    <scope>NUCLEOTIDE SEQUENCE</scope>
    <source>
        <strain evidence="1">Hildebrandi</strain>
    </source>
</reference>
<comment type="caution">
    <text evidence="1">The sequence shown here is derived from an EMBL/GenBank/DDBJ whole genome shotgun (WGS) entry which is preliminary data.</text>
</comment>
<organism evidence="1 2">
    <name type="scientific">Nitzschia inconspicua</name>
    <dbReference type="NCBI Taxonomy" id="303405"/>
    <lineage>
        <taxon>Eukaryota</taxon>
        <taxon>Sar</taxon>
        <taxon>Stramenopiles</taxon>
        <taxon>Ochrophyta</taxon>
        <taxon>Bacillariophyta</taxon>
        <taxon>Bacillariophyceae</taxon>
        <taxon>Bacillariophycidae</taxon>
        <taxon>Bacillariales</taxon>
        <taxon>Bacillariaceae</taxon>
        <taxon>Nitzschia</taxon>
    </lineage>
</organism>
<evidence type="ECO:0000313" key="2">
    <source>
        <dbReference type="Proteomes" id="UP000693970"/>
    </source>
</evidence>